<feature type="transmembrane region" description="Helical" evidence="11">
    <location>
        <begin position="387"/>
        <end position="411"/>
    </location>
</feature>
<dbReference type="Gene3D" id="3.40.50.2300">
    <property type="match status" value="4"/>
</dbReference>
<dbReference type="PRINTS" id="PR01535">
    <property type="entry name" value="VOMERONASL2R"/>
</dbReference>
<dbReference type="PANTHER" id="PTHR24061">
    <property type="entry name" value="CALCIUM-SENSING RECEPTOR-RELATED"/>
    <property type="match status" value="1"/>
</dbReference>
<dbReference type="InterPro" id="IPR017979">
    <property type="entry name" value="GPCR_3_CS"/>
</dbReference>
<evidence type="ECO:0000256" key="8">
    <source>
        <dbReference type="ARBA" id="ARBA00023170"/>
    </source>
</evidence>
<organism evidence="13 14">
    <name type="scientific">Gekko japonicus</name>
    <name type="common">Schlegel's Japanese gecko</name>
    <dbReference type="NCBI Taxonomy" id="146911"/>
    <lineage>
        <taxon>Eukaryota</taxon>
        <taxon>Metazoa</taxon>
        <taxon>Chordata</taxon>
        <taxon>Craniata</taxon>
        <taxon>Vertebrata</taxon>
        <taxon>Euteleostomi</taxon>
        <taxon>Lepidosauria</taxon>
        <taxon>Squamata</taxon>
        <taxon>Bifurcata</taxon>
        <taxon>Gekkota</taxon>
        <taxon>Gekkonidae</taxon>
        <taxon>Gekkoninae</taxon>
        <taxon>Gekko</taxon>
    </lineage>
</organism>
<dbReference type="Gene3D" id="2.10.50.30">
    <property type="entry name" value="GPCR, family 3, nine cysteines domain"/>
    <property type="match status" value="1"/>
</dbReference>
<feature type="transmembrane region" description="Helical" evidence="11">
    <location>
        <begin position="614"/>
        <end position="635"/>
    </location>
</feature>
<dbReference type="Pfam" id="PF07562">
    <property type="entry name" value="NCD3G"/>
    <property type="match status" value="1"/>
</dbReference>
<evidence type="ECO:0000259" key="12">
    <source>
        <dbReference type="PROSITE" id="PS50259"/>
    </source>
</evidence>
<keyword evidence="9" id="KW-0325">Glycoprotein</keyword>
<evidence type="ECO:0000313" key="13">
    <source>
        <dbReference type="Proteomes" id="UP000694871"/>
    </source>
</evidence>
<dbReference type="PANTHER" id="PTHR24061:SF599">
    <property type="entry name" value="G-PROTEIN COUPLED RECEPTORS FAMILY 3 PROFILE DOMAIN-CONTAINING PROTEIN"/>
    <property type="match status" value="1"/>
</dbReference>
<keyword evidence="5 11" id="KW-1133">Transmembrane helix</keyword>
<keyword evidence="10" id="KW-0807">Transducer</keyword>
<feature type="domain" description="G-protein coupled receptors family 3 profile" evidence="12">
    <location>
        <begin position="388"/>
        <end position="647"/>
    </location>
</feature>
<dbReference type="Pfam" id="PF01094">
    <property type="entry name" value="ANF_receptor"/>
    <property type="match status" value="1"/>
</dbReference>
<keyword evidence="2" id="KW-1003">Cell membrane</keyword>
<dbReference type="PRINTS" id="PR00248">
    <property type="entry name" value="GPCRMGR"/>
</dbReference>
<evidence type="ECO:0000256" key="4">
    <source>
        <dbReference type="ARBA" id="ARBA00022729"/>
    </source>
</evidence>
<dbReference type="Proteomes" id="UP000694871">
    <property type="component" value="Unplaced"/>
</dbReference>
<keyword evidence="8" id="KW-0675">Receptor</keyword>
<accession>A0ABM1K3C6</accession>
<gene>
    <name evidence="14" type="primary">LOC107111713</name>
</gene>
<dbReference type="InterPro" id="IPR017978">
    <property type="entry name" value="GPCR_3_C"/>
</dbReference>
<reference evidence="14" key="1">
    <citation type="submission" date="2025-08" db="UniProtKB">
        <authorList>
            <consortium name="RefSeq"/>
        </authorList>
    </citation>
    <scope>IDENTIFICATION</scope>
</reference>
<evidence type="ECO:0000256" key="2">
    <source>
        <dbReference type="ARBA" id="ARBA00022475"/>
    </source>
</evidence>
<dbReference type="RefSeq" id="XP_015268213.1">
    <property type="nucleotide sequence ID" value="XM_015412727.1"/>
</dbReference>
<sequence>MITKFYQHVLALAFAVNEINKKPKILPNVTLGFHIYDSYYDERMTYRTTLDLLFKSHSFVPGYKCDVQRNVIAVIGGLGGDVSHRMADVLGLYKTPQLTYGSFAPVERDTKEFPVFYRMIPNESHQYMAMIRLLLHFGWTWVGLFVVDVASGAHFLKVVEPLLSQNGICSSVTGRIPQQTNWNNVGDVNVFLADIYIPFEENRTHTFVLYGEALTINIMMFLLLMGVPGYKERESLRKLHLSLQGISFNNSAGERVSLNDNGEIETGYDITNMVIFPNMSSLRMKVGRVDSIGNEFIIDENLIVWQRHFKQMPPLSLCNDHCPPGYLKKRKEGEKFCCYDCDLCPDGKISNQTDMGNCIKCPEDQYPNKNQDGCIPKIISFLSCEELLGISLASVAIFFTLITVLVLSIFIKYKDTPIVKANNREITYTLLVSLLLCFVCSLLFLGQPTKLTCLFRQSAFSIIFSVAVSCLLAKTITVVVAFMATKPGSIMRKWVGKRLANSIVFSCSLVQAGICVLWLGTSPPFPNLDTQSLRREIVAECNEGSATMFYIVLGYIGLLSIISLSMAFLARKLPDCFNETKFITFSMLMFCSVWLSFIPTYLSTKGKYMVAVEIFSILASSAGLLTCIFCPKCYIMIVKPQLNKREQIIWRYG</sequence>
<evidence type="ECO:0000256" key="6">
    <source>
        <dbReference type="ARBA" id="ARBA00023040"/>
    </source>
</evidence>
<evidence type="ECO:0000256" key="1">
    <source>
        <dbReference type="ARBA" id="ARBA00004651"/>
    </source>
</evidence>
<dbReference type="InterPro" id="IPR000337">
    <property type="entry name" value="GPCR_3"/>
</dbReference>
<dbReference type="InterPro" id="IPR000068">
    <property type="entry name" value="GPCR_3_Ca_sens_rcpt-rel"/>
</dbReference>
<dbReference type="SUPFAM" id="SSF53822">
    <property type="entry name" value="Periplasmic binding protein-like I"/>
    <property type="match status" value="1"/>
</dbReference>
<feature type="transmembrane region" description="Helical" evidence="11">
    <location>
        <begin position="548"/>
        <end position="570"/>
    </location>
</feature>
<keyword evidence="13" id="KW-1185">Reference proteome</keyword>
<evidence type="ECO:0000256" key="11">
    <source>
        <dbReference type="SAM" id="Phobius"/>
    </source>
</evidence>
<evidence type="ECO:0000256" key="5">
    <source>
        <dbReference type="ARBA" id="ARBA00022989"/>
    </source>
</evidence>
<keyword evidence="4" id="KW-0732">Signal</keyword>
<evidence type="ECO:0000256" key="7">
    <source>
        <dbReference type="ARBA" id="ARBA00023136"/>
    </source>
</evidence>
<dbReference type="InterPro" id="IPR038550">
    <property type="entry name" value="GPCR_3_9-Cys_sf"/>
</dbReference>
<proteinExistence type="predicted"/>
<dbReference type="InterPro" id="IPR028082">
    <property type="entry name" value="Peripla_BP_I"/>
</dbReference>
<evidence type="ECO:0000256" key="10">
    <source>
        <dbReference type="ARBA" id="ARBA00023224"/>
    </source>
</evidence>
<dbReference type="InterPro" id="IPR011500">
    <property type="entry name" value="GPCR_3_9-Cys_dom"/>
</dbReference>
<keyword evidence="7 11" id="KW-0472">Membrane</keyword>
<dbReference type="InterPro" id="IPR004073">
    <property type="entry name" value="GPCR_3_vmron_rcpt_2"/>
</dbReference>
<evidence type="ECO:0000313" key="14">
    <source>
        <dbReference type="RefSeq" id="XP_015268213.1"/>
    </source>
</evidence>
<dbReference type="Pfam" id="PF00003">
    <property type="entry name" value="7tm_3"/>
    <property type="match status" value="1"/>
</dbReference>
<feature type="transmembrane region" description="Helical" evidence="11">
    <location>
        <begin position="426"/>
        <end position="446"/>
    </location>
</feature>
<evidence type="ECO:0000256" key="9">
    <source>
        <dbReference type="ARBA" id="ARBA00023180"/>
    </source>
</evidence>
<protein>
    <submittedName>
        <fullName evidence="14">Vomeronasal type-2 receptor 26-like</fullName>
    </submittedName>
</protein>
<dbReference type="PROSITE" id="PS00981">
    <property type="entry name" value="G_PROTEIN_RECEP_F3_3"/>
    <property type="match status" value="1"/>
</dbReference>
<evidence type="ECO:0000256" key="3">
    <source>
        <dbReference type="ARBA" id="ARBA00022692"/>
    </source>
</evidence>
<feature type="transmembrane region" description="Helical" evidence="11">
    <location>
        <begin position="582"/>
        <end position="602"/>
    </location>
</feature>
<dbReference type="PROSITE" id="PS50259">
    <property type="entry name" value="G_PROTEIN_RECEP_F3_4"/>
    <property type="match status" value="1"/>
</dbReference>
<name>A0ABM1K3C6_GEKJA</name>
<dbReference type="GeneID" id="107111713"/>
<dbReference type="CDD" id="cd15283">
    <property type="entry name" value="7tmC_V2R_pheromone"/>
    <property type="match status" value="1"/>
</dbReference>
<dbReference type="InterPro" id="IPR001828">
    <property type="entry name" value="ANF_lig-bd_rcpt"/>
</dbReference>
<keyword evidence="3 11" id="KW-0812">Transmembrane</keyword>
<comment type="subcellular location">
    <subcellularLocation>
        <location evidence="1">Cell membrane</location>
        <topology evidence="1">Multi-pass membrane protein</topology>
    </subcellularLocation>
</comment>
<feature type="transmembrane region" description="Helical" evidence="11">
    <location>
        <begin position="458"/>
        <end position="484"/>
    </location>
</feature>
<keyword evidence="6" id="KW-0297">G-protein coupled receptor</keyword>